<dbReference type="OrthoDB" id="416222at2759"/>
<keyword evidence="18" id="KW-1185">Reference proteome</keyword>
<organism evidence="17 18">
    <name type="scientific">Cyphellophora europaea (strain CBS 101466)</name>
    <name type="common">Phialophora europaea</name>
    <dbReference type="NCBI Taxonomy" id="1220924"/>
    <lineage>
        <taxon>Eukaryota</taxon>
        <taxon>Fungi</taxon>
        <taxon>Dikarya</taxon>
        <taxon>Ascomycota</taxon>
        <taxon>Pezizomycotina</taxon>
        <taxon>Eurotiomycetes</taxon>
        <taxon>Chaetothyriomycetidae</taxon>
        <taxon>Chaetothyriales</taxon>
        <taxon>Cyphellophoraceae</taxon>
        <taxon>Cyphellophora</taxon>
    </lineage>
</organism>
<feature type="chain" id="PRO_5005715416" description="Probable beta-glucosidase F" evidence="15">
    <location>
        <begin position="21"/>
        <end position="925"/>
    </location>
</feature>
<dbReference type="RefSeq" id="XP_008716194.1">
    <property type="nucleotide sequence ID" value="XM_008717972.1"/>
</dbReference>
<evidence type="ECO:0000256" key="7">
    <source>
        <dbReference type="ARBA" id="ARBA00023180"/>
    </source>
</evidence>
<feature type="signal peptide" evidence="15">
    <location>
        <begin position="1"/>
        <end position="20"/>
    </location>
</feature>
<dbReference type="Pfam" id="PF01915">
    <property type="entry name" value="Glyco_hydro_3_C"/>
    <property type="match status" value="1"/>
</dbReference>
<dbReference type="Pfam" id="PF14310">
    <property type="entry name" value="Fn3-like"/>
    <property type="match status" value="1"/>
</dbReference>
<reference evidence="17 18" key="1">
    <citation type="submission" date="2013-03" db="EMBL/GenBank/DDBJ databases">
        <title>The Genome Sequence of Phialophora europaea CBS 101466.</title>
        <authorList>
            <consortium name="The Broad Institute Genomics Platform"/>
            <person name="Cuomo C."/>
            <person name="de Hoog S."/>
            <person name="Gorbushina A."/>
            <person name="Walker B."/>
            <person name="Young S.K."/>
            <person name="Zeng Q."/>
            <person name="Gargeya S."/>
            <person name="Fitzgerald M."/>
            <person name="Haas B."/>
            <person name="Abouelleil A."/>
            <person name="Allen A.W."/>
            <person name="Alvarado L."/>
            <person name="Arachchi H.M."/>
            <person name="Berlin A.M."/>
            <person name="Chapman S.B."/>
            <person name="Gainer-Dewar J."/>
            <person name="Goldberg J."/>
            <person name="Griggs A."/>
            <person name="Gujja S."/>
            <person name="Hansen M."/>
            <person name="Howarth C."/>
            <person name="Imamovic A."/>
            <person name="Ireland A."/>
            <person name="Larimer J."/>
            <person name="McCowan C."/>
            <person name="Murphy C."/>
            <person name="Pearson M."/>
            <person name="Poon T.W."/>
            <person name="Priest M."/>
            <person name="Roberts A."/>
            <person name="Saif S."/>
            <person name="Shea T."/>
            <person name="Sisk P."/>
            <person name="Sykes S."/>
            <person name="Wortman J."/>
            <person name="Nusbaum C."/>
            <person name="Birren B."/>
        </authorList>
    </citation>
    <scope>NUCLEOTIDE SEQUENCE [LARGE SCALE GENOMIC DNA]</scope>
    <source>
        <strain evidence="17 18">CBS 101466</strain>
    </source>
</reference>
<dbReference type="VEuPathDB" id="FungiDB:HMPREF1541_03621"/>
<dbReference type="GO" id="GO:0008422">
    <property type="term" value="F:beta-glucosidase activity"/>
    <property type="evidence" value="ECO:0007669"/>
    <property type="project" value="UniProtKB-EC"/>
</dbReference>
<keyword evidence="7" id="KW-0325">Glycoprotein</keyword>
<evidence type="ECO:0000256" key="11">
    <source>
        <dbReference type="ARBA" id="ARBA00039577"/>
    </source>
</evidence>
<dbReference type="EMBL" id="KB822719">
    <property type="protein sequence ID" value="ETN41685.1"/>
    <property type="molecule type" value="Genomic_DNA"/>
</dbReference>
<feature type="domain" description="Fibronectin type III-like" evidence="16">
    <location>
        <begin position="820"/>
        <end position="896"/>
    </location>
</feature>
<dbReference type="InterPro" id="IPR017853">
    <property type="entry name" value="GH"/>
</dbReference>
<evidence type="ECO:0000256" key="13">
    <source>
        <dbReference type="ARBA" id="ARBA00041600"/>
    </source>
</evidence>
<evidence type="ECO:0000259" key="16">
    <source>
        <dbReference type="SMART" id="SM01217"/>
    </source>
</evidence>
<sequence>MLRQVTHLSLFFSFVLPSLSEDLPQDARFSAFQSASEEANATVDAVLALAVPEGYVAAPWYPTPHGGWTPDWAESYAKAADLVANMTLAEKTNITTGTGYFMDRCTGNTGSAHRVGFPQLCLQDGPLGVRNTENNTAFPAGITIGATWNKELMYQRGAAIGQEFRGKGANIHLGPSVGALGRKPRGGRNWEGFGSDPVLQGIAARESVRGIQDQGVIATIKHWLVNEQEMFRMYNPFQPGYSSNVDDRTLHELYMWPFAEAIRAGVGAVMSAYNAVNGSASTQNSYLINNLLKDELGFQGFMMSDWFAQNSGVATALSGLDMSMPGDPTVPLFGDAWWAFHLTEAVLNGSVPVDRINDMATRIVAAWYQMGQDQDYPEPNFSSWTDDAVGLLHPGALISPQGVVNEFVDVQGDHAAIARAVATEAITLLKNDNQTLPLSSSATLAVFGSAAAQNPDGPNSCADKGCNKGTLGMGWGSGSADYPYLDDPISALRRRTSNLTEYLTDTFPSTIDAGEDYALVFITADSGENYITVDGNPGDRTVAGLYAWHNGDELVEKAAEQYDTVIVIVQTVGPILMDWSDLPSVKAILFQHLPGQEAGESLTSILYGEESPSGHLPYSITHQESDLPESVDLVYFELGQPQDTYAERHYIDYRYLNAHNITPHYPFGHGLSYANFSLSTATLTSLSPLTSLPPPPSPKLPTPTYPTTIPNPSTSPTEAIYPPNFSRIWRYIYSYLSESDALRAYDIGQSPTTTPYPYPAGYSATQRNHSVPAGGGPGGNPALFEPIFAVNVTVTNTGAAASTNNSTSNSTSTYTGHAKAVLQAYIQFPASTQSSFDTPPVQLRGFAKTRALAPGESQEVELTLTRKDVSVWDVARQNWVVPDPAGEYLVWLGWSSGQLGVACSSVTGVCAERERGPVGLGLSLR</sequence>
<dbReference type="InterPro" id="IPR050288">
    <property type="entry name" value="Cellulose_deg_GH3"/>
</dbReference>
<comment type="similarity">
    <text evidence="3">Belongs to the glycosyl hydrolase 3 family.</text>
</comment>
<dbReference type="GeneID" id="19970960"/>
<evidence type="ECO:0000313" key="17">
    <source>
        <dbReference type="EMBL" id="ETN41685.1"/>
    </source>
</evidence>
<evidence type="ECO:0000256" key="3">
    <source>
        <dbReference type="ARBA" id="ARBA00005336"/>
    </source>
</evidence>
<keyword evidence="15" id="KW-0732">Signal</keyword>
<evidence type="ECO:0000256" key="8">
    <source>
        <dbReference type="ARBA" id="ARBA00023277"/>
    </source>
</evidence>
<keyword evidence="8" id="KW-0119">Carbohydrate metabolism</keyword>
<keyword evidence="10" id="KW-0624">Polysaccharide degradation</keyword>
<dbReference type="HOGENOM" id="CLU_004542_2_0_1"/>
<dbReference type="Gene3D" id="2.60.40.10">
    <property type="entry name" value="Immunoglobulins"/>
    <property type="match status" value="1"/>
</dbReference>
<evidence type="ECO:0000256" key="14">
    <source>
        <dbReference type="ARBA" id="ARBA00041810"/>
    </source>
</evidence>
<protein>
    <recommendedName>
        <fullName evidence="11">Probable beta-glucosidase F</fullName>
        <ecNumber evidence="4">3.2.1.21</ecNumber>
    </recommendedName>
    <alternativeName>
        <fullName evidence="12">Beta-D-glucoside glucohydrolase F</fullName>
    </alternativeName>
    <alternativeName>
        <fullName evidence="13">Cellobiase F</fullName>
    </alternativeName>
    <alternativeName>
        <fullName evidence="14">Gentiobiase F</fullName>
    </alternativeName>
</protein>
<evidence type="ECO:0000256" key="4">
    <source>
        <dbReference type="ARBA" id="ARBA00012744"/>
    </source>
</evidence>
<evidence type="ECO:0000256" key="15">
    <source>
        <dbReference type="SAM" id="SignalP"/>
    </source>
</evidence>
<dbReference type="Proteomes" id="UP000030752">
    <property type="component" value="Unassembled WGS sequence"/>
</dbReference>
<dbReference type="Gene3D" id="3.20.20.300">
    <property type="entry name" value="Glycoside hydrolase, family 3, N-terminal domain"/>
    <property type="match status" value="1"/>
</dbReference>
<proteinExistence type="inferred from homology"/>
<dbReference type="PANTHER" id="PTHR42715:SF2">
    <property type="entry name" value="BETA-GLUCOSIDASE F-RELATED"/>
    <property type="match status" value="1"/>
</dbReference>
<dbReference type="PANTHER" id="PTHR42715">
    <property type="entry name" value="BETA-GLUCOSIDASE"/>
    <property type="match status" value="1"/>
</dbReference>
<dbReference type="FunFam" id="3.20.20.300:FF:000002">
    <property type="entry name" value="Probable beta-glucosidase"/>
    <property type="match status" value="1"/>
</dbReference>
<evidence type="ECO:0000256" key="5">
    <source>
        <dbReference type="ARBA" id="ARBA00022801"/>
    </source>
</evidence>
<dbReference type="InterPro" id="IPR036962">
    <property type="entry name" value="Glyco_hydro_3_N_sf"/>
</dbReference>
<dbReference type="STRING" id="1220924.W2RZC7"/>
<dbReference type="Gene3D" id="3.40.50.1700">
    <property type="entry name" value="Glycoside hydrolase family 3 C-terminal domain"/>
    <property type="match status" value="1"/>
</dbReference>
<dbReference type="SUPFAM" id="SSF51445">
    <property type="entry name" value="(Trans)glycosidases"/>
    <property type="match status" value="1"/>
</dbReference>
<evidence type="ECO:0000313" key="18">
    <source>
        <dbReference type="Proteomes" id="UP000030752"/>
    </source>
</evidence>
<evidence type="ECO:0000256" key="2">
    <source>
        <dbReference type="ARBA" id="ARBA00004987"/>
    </source>
</evidence>
<dbReference type="AlphaFoldDB" id="W2RZC7"/>
<dbReference type="InterPro" id="IPR026891">
    <property type="entry name" value="Fn3-like"/>
</dbReference>
<dbReference type="SUPFAM" id="SSF52279">
    <property type="entry name" value="Beta-D-glucan exohydrolase, C-terminal domain"/>
    <property type="match status" value="1"/>
</dbReference>
<dbReference type="FunFam" id="3.40.50.1700:FF:000003">
    <property type="entry name" value="Probable beta-glucosidase"/>
    <property type="match status" value="1"/>
</dbReference>
<name>W2RZC7_CYPE1</name>
<keyword evidence="6" id="KW-0136">Cellulose degradation</keyword>
<dbReference type="InParanoid" id="W2RZC7"/>
<dbReference type="GO" id="GO:0030245">
    <property type="term" value="P:cellulose catabolic process"/>
    <property type="evidence" value="ECO:0007669"/>
    <property type="project" value="UniProtKB-KW"/>
</dbReference>
<accession>W2RZC7</accession>
<dbReference type="PRINTS" id="PR00133">
    <property type="entry name" value="GLHYDRLASE3"/>
</dbReference>
<dbReference type="EC" id="3.2.1.21" evidence="4"/>
<comment type="pathway">
    <text evidence="2">Glycan metabolism; cellulose degradation.</text>
</comment>
<keyword evidence="9" id="KW-0326">Glycosidase</keyword>
<dbReference type="InterPro" id="IPR036881">
    <property type="entry name" value="Glyco_hydro_3_C_sf"/>
</dbReference>
<evidence type="ECO:0000256" key="9">
    <source>
        <dbReference type="ARBA" id="ARBA00023295"/>
    </source>
</evidence>
<evidence type="ECO:0000256" key="12">
    <source>
        <dbReference type="ARBA" id="ARBA00041270"/>
    </source>
</evidence>
<comment type="catalytic activity">
    <reaction evidence="1">
        <text>Hydrolysis of terminal, non-reducing beta-D-glucosyl residues with release of beta-D-glucose.</text>
        <dbReference type="EC" id="3.2.1.21"/>
    </reaction>
</comment>
<evidence type="ECO:0000256" key="1">
    <source>
        <dbReference type="ARBA" id="ARBA00000448"/>
    </source>
</evidence>
<dbReference type="InterPro" id="IPR001764">
    <property type="entry name" value="Glyco_hydro_3_N"/>
</dbReference>
<dbReference type="InterPro" id="IPR013783">
    <property type="entry name" value="Ig-like_fold"/>
</dbReference>
<keyword evidence="5" id="KW-0378">Hydrolase</keyword>
<dbReference type="eggNOG" id="ENOG502SMDQ">
    <property type="taxonomic scope" value="Eukaryota"/>
</dbReference>
<gene>
    <name evidence="17" type="ORF">HMPREF1541_03621</name>
</gene>
<evidence type="ECO:0000256" key="6">
    <source>
        <dbReference type="ARBA" id="ARBA00023001"/>
    </source>
</evidence>
<dbReference type="Pfam" id="PF00933">
    <property type="entry name" value="Glyco_hydro_3"/>
    <property type="match status" value="1"/>
</dbReference>
<dbReference type="InterPro" id="IPR002772">
    <property type="entry name" value="Glyco_hydro_3_C"/>
</dbReference>
<evidence type="ECO:0000256" key="10">
    <source>
        <dbReference type="ARBA" id="ARBA00023326"/>
    </source>
</evidence>
<dbReference type="SMART" id="SM01217">
    <property type="entry name" value="Fn3_like"/>
    <property type="match status" value="1"/>
</dbReference>